<evidence type="ECO:0000256" key="4">
    <source>
        <dbReference type="ARBA" id="ARBA00023163"/>
    </source>
</evidence>
<dbReference type="SMART" id="SM01134">
    <property type="entry name" value="DeoRC"/>
    <property type="match status" value="1"/>
</dbReference>
<proteinExistence type="predicted"/>
<dbReference type="SUPFAM" id="SSF46785">
    <property type="entry name" value="Winged helix' DNA-binding domain"/>
    <property type="match status" value="1"/>
</dbReference>
<dbReference type="InterPro" id="IPR050313">
    <property type="entry name" value="Carb_Metab_HTH_regulators"/>
</dbReference>
<evidence type="ECO:0000256" key="1">
    <source>
        <dbReference type="ARBA" id="ARBA00022491"/>
    </source>
</evidence>
<dbReference type="Gene3D" id="1.10.10.10">
    <property type="entry name" value="Winged helix-like DNA-binding domain superfamily/Winged helix DNA-binding domain"/>
    <property type="match status" value="1"/>
</dbReference>
<dbReference type="Pfam" id="PF00455">
    <property type="entry name" value="DeoRC"/>
    <property type="match status" value="1"/>
</dbReference>
<evidence type="ECO:0000259" key="5">
    <source>
        <dbReference type="PROSITE" id="PS51000"/>
    </source>
</evidence>
<dbReference type="InterPro" id="IPR001034">
    <property type="entry name" value="DeoR_HTH"/>
</dbReference>
<name>A0ABT0YU13_9BURK</name>
<dbReference type="InterPro" id="IPR037171">
    <property type="entry name" value="NagB/RpiA_transferase-like"/>
</dbReference>
<dbReference type="SUPFAM" id="SSF100950">
    <property type="entry name" value="NagB/RpiA/CoA transferase-like"/>
    <property type="match status" value="1"/>
</dbReference>
<feature type="domain" description="HTH deoR-type" evidence="5">
    <location>
        <begin position="9"/>
        <end position="64"/>
    </location>
</feature>
<keyword evidence="4" id="KW-0804">Transcription</keyword>
<dbReference type="InterPro" id="IPR036390">
    <property type="entry name" value="WH_DNA-bd_sf"/>
</dbReference>
<dbReference type="SMART" id="SM00420">
    <property type="entry name" value="HTH_DEOR"/>
    <property type="match status" value="1"/>
</dbReference>
<evidence type="ECO:0000256" key="3">
    <source>
        <dbReference type="ARBA" id="ARBA00023125"/>
    </source>
</evidence>
<dbReference type="Proteomes" id="UP001165541">
    <property type="component" value="Unassembled WGS sequence"/>
</dbReference>
<keyword evidence="2" id="KW-0805">Transcription regulation</keyword>
<reference evidence="6" key="1">
    <citation type="submission" date="2022-05" db="EMBL/GenBank/DDBJ databases">
        <title>Schlegelella sp. nov., isolated from mangrove soil.</title>
        <authorList>
            <person name="Liu Y."/>
            <person name="Ge X."/>
            <person name="Liu W."/>
        </authorList>
    </citation>
    <scope>NUCLEOTIDE SEQUENCE</scope>
    <source>
        <strain evidence="6">S2-27</strain>
    </source>
</reference>
<keyword evidence="1" id="KW-0678">Repressor</keyword>
<accession>A0ABT0YU13</accession>
<dbReference type="InterPro" id="IPR014036">
    <property type="entry name" value="DeoR-like_C"/>
</dbReference>
<evidence type="ECO:0000313" key="6">
    <source>
        <dbReference type="EMBL" id="MCM5682240.1"/>
    </source>
</evidence>
<dbReference type="PRINTS" id="PR00037">
    <property type="entry name" value="HTHLACR"/>
</dbReference>
<evidence type="ECO:0000313" key="7">
    <source>
        <dbReference type="Proteomes" id="UP001165541"/>
    </source>
</evidence>
<dbReference type="PANTHER" id="PTHR30363:SF4">
    <property type="entry name" value="GLYCEROL-3-PHOSPHATE REGULON REPRESSOR"/>
    <property type="match status" value="1"/>
</dbReference>
<dbReference type="PANTHER" id="PTHR30363">
    <property type="entry name" value="HTH-TYPE TRANSCRIPTIONAL REGULATOR SRLR-RELATED"/>
    <property type="match status" value="1"/>
</dbReference>
<evidence type="ECO:0000256" key="2">
    <source>
        <dbReference type="ARBA" id="ARBA00023015"/>
    </source>
</evidence>
<dbReference type="GO" id="GO:0003677">
    <property type="term" value="F:DNA binding"/>
    <property type="evidence" value="ECO:0007669"/>
    <property type="project" value="UniProtKB-KW"/>
</dbReference>
<gene>
    <name evidence="6" type="ORF">M8A51_22150</name>
</gene>
<keyword evidence="7" id="KW-1185">Reference proteome</keyword>
<dbReference type="PROSITE" id="PS51000">
    <property type="entry name" value="HTH_DEOR_2"/>
    <property type="match status" value="1"/>
</dbReference>
<keyword evidence="3 6" id="KW-0238">DNA-binding</keyword>
<protein>
    <submittedName>
        <fullName evidence="6">DeoR/GlpR family DNA-binding transcription regulator</fullName>
    </submittedName>
</protein>
<dbReference type="RefSeq" id="WP_251780715.1">
    <property type="nucleotide sequence ID" value="NZ_JAMKFE010000017.1"/>
</dbReference>
<dbReference type="InterPro" id="IPR011991">
    <property type="entry name" value="ArsR-like_HTH"/>
</dbReference>
<dbReference type="EMBL" id="JAMKFE010000017">
    <property type="protein sequence ID" value="MCM5682240.1"/>
    <property type="molecule type" value="Genomic_DNA"/>
</dbReference>
<comment type="caution">
    <text evidence="6">The sequence shown here is derived from an EMBL/GenBank/DDBJ whole genome shotgun (WGS) entry which is preliminary data.</text>
</comment>
<dbReference type="InterPro" id="IPR018356">
    <property type="entry name" value="Tscrpt_reg_HTH_DeoR_CS"/>
</dbReference>
<dbReference type="InterPro" id="IPR036388">
    <property type="entry name" value="WH-like_DNA-bd_sf"/>
</dbReference>
<dbReference type="PROSITE" id="PS00894">
    <property type="entry name" value="HTH_DEOR_1"/>
    <property type="match status" value="1"/>
</dbReference>
<dbReference type="CDD" id="cd00090">
    <property type="entry name" value="HTH_ARSR"/>
    <property type="match status" value="1"/>
</dbReference>
<sequence>MKHVTELLADERRQRIVELLAAEGKVKAQQLVALLKVSEDTIRRDLKEMAEQGLLRRVHGGAMPLTAAAASGAPWRERVGADGDEKQALVAAGLAALEGARVLFIDSGTTNAVFARRLPRDASFTVVTTSPEVALALCEHERCEVVMPGGRLNPRTASLQGPEVLRLVEAIHADLCVLGVCAISAEAGITCAEFEEQAVKQAMVRQARRTVAFATAGKIGAVLPYRVAETHQLSQLFTTAEEDEPELKAIAAHGPRLACVAVG</sequence>
<dbReference type="Pfam" id="PF08220">
    <property type="entry name" value="HTH_DeoR"/>
    <property type="match status" value="1"/>
</dbReference>
<organism evidence="6 7">
    <name type="scientific">Caldimonas mangrovi</name>
    <dbReference type="NCBI Taxonomy" id="2944811"/>
    <lineage>
        <taxon>Bacteria</taxon>
        <taxon>Pseudomonadati</taxon>
        <taxon>Pseudomonadota</taxon>
        <taxon>Betaproteobacteria</taxon>
        <taxon>Burkholderiales</taxon>
        <taxon>Sphaerotilaceae</taxon>
        <taxon>Caldimonas</taxon>
    </lineage>
</organism>